<evidence type="ECO:0000256" key="2">
    <source>
        <dbReference type="ARBA" id="ARBA00022448"/>
    </source>
</evidence>
<keyword evidence="5 8" id="KW-1133">Transmembrane helix</keyword>
<reference evidence="10" key="1">
    <citation type="submission" date="2021-02" db="EMBL/GenBank/DDBJ databases">
        <authorList>
            <person name="Nowell W R."/>
        </authorList>
    </citation>
    <scope>NUCLEOTIDE SEQUENCE</scope>
</reference>
<evidence type="ECO:0000313" key="10">
    <source>
        <dbReference type="EMBL" id="CAF1481097.1"/>
    </source>
</evidence>
<feature type="transmembrane region" description="Helical" evidence="8">
    <location>
        <begin position="453"/>
        <end position="473"/>
    </location>
</feature>
<dbReference type="GO" id="GO:0022857">
    <property type="term" value="F:transmembrane transporter activity"/>
    <property type="evidence" value="ECO:0007669"/>
    <property type="project" value="InterPro"/>
</dbReference>
<evidence type="ECO:0000256" key="4">
    <source>
        <dbReference type="ARBA" id="ARBA00022692"/>
    </source>
</evidence>
<gene>
    <name evidence="10" type="ORF">CJN711_LOCUS26169</name>
</gene>
<keyword evidence="6 8" id="KW-0472">Membrane</keyword>
<evidence type="ECO:0000259" key="9">
    <source>
        <dbReference type="PROSITE" id="PS50850"/>
    </source>
</evidence>
<comment type="caution">
    <text evidence="10">The sequence shown here is derived from an EMBL/GenBank/DDBJ whole genome shotgun (WGS) entry which is preliminary data.</text>
</comment>
<dbReference type="Proteomes" id="UP000663855">
    <property type="component" value="Unassembled WGS sequence"/>
</dbReference>
<feature type="transmembrane region" description="Helical" evidence="8">
    <location>
        <begin position="385"/>
        <end position="409"/>
    </location>
</feature>
<evidence type="ECO:0000256" key="8">
    <source>
        <dbReference type="SAM" id="Phobius"/>
    </source>
</evidence>
<keyword evidence="4 8" id="KW-0812">Transmembrane</keyword>
<evidence type="ECO:0000313" key="11">
    <source>
        <dbReference type="Proteomes" id="UP000663855"/>
    </source>
</evidence>
<feature type="transmembrane region" description="Helical" evidence="8">
    <location>
        <begin position="280"/>
        <end position="304"/>
    </location>
</feature>
<evidence type="ECO:0000256" key="1">
    <source>
        <dbReference type="ARBA" id="ARBA00004651"/>
    </source>
</evidence>
<feature type="domain" description="Major facilitator superfamily (MFS) profile" evidence="9">
    <location>
        <begin position="1"/>
        <end position="477"/>
    </location>
</feature>
<name>A0A815RQW0_9BILA</name>
<evidence type="ECO:0000256" key="7">
    <source>
        <dbReference type="ARBA" id="ARBA00038459"/>
    </source>
</evidence>
<evidence type="ECO:0000256" key="5">
    <source>
        <dbReference type="ARBA" id="ARBA00022989"/>
    </source>
</evidence>
<protein>
    <recommendedName>
        <fullName evidence="9">Major facilitator superfamily (MFS) profile domain-containing protein</fullName>
    </recommendedName>
</protein>
<dbReference type="FunFam" id="1.20.1250.20:FF:000011">
    <property type="entry name" value="MFS multidrug transporter, putative"/>
    <property type="match status" value="1"/>
</dbReference>
<dbReference type="CDD" id="cd17323">
    <property type="entry name" value="MFS_Tpo1_MDR_like"/>
    <property type="match status" value="1"/>
</dbReference>
<dbReference type="InterPro" id="IPR036259">
    <property type="entry name" value="MFS_trans_sf"/>
</dbReference>
<sequence>MVVEKDIETAHRSNIDVSELTPFRAPYPLYITPFEEILAHQYRGEGTHDTPFIVEWLPNDPENPQTWRKLYKWSLIVFVSLATLSVAFCSSTYVGDFEGVMKEFGSSVEVTTLGISLFVLGFSLVILNAGSAGSQNIWTLLILRFLAGAFGSSPLTNAAGTIADVFSARERGLGIVVFASAPFLGPTLGPIIGNLIGQSIGWRWVQGIMAIFTGVIVFVGIFIYPETYTPVLIRQRASKLSKVTGFVYRSKFEEREQIRFGRLLRTSLSRPWIFLFREPIVLLLSIYMVIIYGILYMLFGAFPIVFNEERGWSPTIGGLAFIGIACGFIIGMIYCVFENRRYSRLVDANAGQPVPPEQRLPPAIVGAFALPIGLFLFAWTNYPSIHFTVPIAAGIPFGFGTNLVFLSLMNYLVDAYVIYAASVLAANLVLRSLFGVIFPLFTTQMFHNLGIHWASAIPACLALLCLPLPFVFWKYGVTIRSWSKYSCEAAAFMDRMSKSNQNKPNDETKRNPAMEIVVEKADDLKSVSVISL</sequence>
<comment type="subcellular location">
    <subcellularLocation>
        <location evidence="1">Cell membrane</location>
        <topology evidence="1">Multi-pass membrane protein</topology>
    </subcellularLocation>
</comment>
<organism evidence="10 11">
    <name type="scientific">Rotaria magnacalcarata</name>
    <dbReference type="NCBI Taxonomy" id="392030"/>
    <lineage>
        <taxon>Eukaryota</taxon>
        <taxon>Metazoa</taxon>
        <taxon>Spiralia</taxon>
        <taxon>Gnathifera</taxon>
        <taxon>Rotifera</taxon>
        <taxon>Eurotatoria</taxon>
        <taxon>Bdelloidea</taxon>
        <taxon>Philodinida</taxon>
        <taxon>Philodinidae</taxon>
        <taxon>Rotaria</taxon>
    </lineage>
</organism>
<evidence type="ECO:0000256" key="6">
    <source>
        <dbReference type="ARBA" id="ARBA00023136"/>
    </source>
</evidence>
<dbReference type="PANTHER" id="PTHR23502:SF186">
    <property type="entry name" value="MAJOR FACILITATOR SUPERFAMILY (MFS) PROFILE DOMAIN-CONTAINING PROTEIN"/>
    <property type="match status" value="1"/>
</dbReference>
<dbReference type="InterPro" id="IPR011701">
    <property type="entry name" value="MFS"/>
</dbReference>
<keyword evidence="2" id="KW-0813">Transport</keyword>
<evidence type="ECO:0000256" key="3">
    <source>
        <dbReference type="ARBA" id="ARBA00022475"/>
    </source>
</evidence>
<dbReference type="PROSITE" id="PS50850">
    <property type="entry name" value="MFS"/>
    <property type="match status" value="1"/>
</dbReference>
<feature type="transmembrane region" description="Helical" evidence="8">
    <location>
        <begin position="416"/>
        <end position="441"/>
    </location>
</feature>
<feature type="transmembrane region" description="Helical" evidence="8">
    <location>
        <begin position="172"/>
        <end position="192"/>
    </location>
</feature>
<dbReference type="AlphaFoldDB" id="A0A815RQW0"/>
<dbReference type="GO" id="GO:0005886">
    <property type="term" value="C:plasma membrane"/>
    <property type="evidence" value="ECO:0007669"/>
    <property type="project" value="TreeGrafter"/>
</dbReference>
<dbReference type="PANTHER" id="PTHR23502">
    <property type="entry name" value="MAJOR FACILITATOR SUPERFAMILY"/>
    <property type="match status" value="1"/>
</dbReference>
<accession>A0A815RQW0</accession>
<feature type="transmembrane region" description="Helical" evidence="8">
    <location>
        <begin position="70"/>
        <end position="89"/>
    </location>
</feature>
<proteinExistence type="inferred from homology"/>
<dbReference type="EMBL" id="CAJNOV010012311">
    <property type="protein sequence ID" value="CAF1481097.1"/>
    <property type="molecule type" value="Genomic_DNA"/>
</dbReference>
<feature type="transmembrane region" description="Helical" evidence="8">
    <location>
        <begin position="110"/>
        <end position="131"/>
    </location>
</feature>
<dbReference type="Gene3D" id="1.20.1250.20">
    <property type="entry name" value="MFS general substrate transporter like domains"/>
    <property type="match status" value="1"/>
</dbReference>
<feature type="transmembrane region" description="Helical" evidence="8">
    <location>
        <begin position="204"/>
        <end position="224"/>
    </location>
</feature>
<feature type="transmembrane region" description="Helical" evidence="8">
    <location>
        <begin position="316"/>
        <end position="337"/>
    </location>
</feature>
<dbReference type="SUPFAM" id="SSF103473">
    <property type="entry name" value="MFS general substrate transporter"/>
    <property type="match status" value="1"/>
</dbReference>
<feature type="transmembrane region" description="Helical" evidence="8">
    <location>
        <begin position="360"/>
        <end position="379"/>
    </location>
</feature>
<dbReference type="Pfam" id="PF07690">
    <property type="entry name" value="MFS_1"/>
    <property type="match status" value="1"/>
</dbReference>
<keyword evidence="3" id="KW-1003">Cell membrane</keyword>
<dbReference type="InterPro" id="IPR020846">
    <property type="entry name" value="MFS_dom"/>
</dbReference>
<comment type="similarity">
    <text evidence="7">Belongs to the major facilitator superfamily. DHA1 family. Polyamines/proton antiporter (TC 2.A.1.2.16) subfamily.</text>
</comment>